<reference evidence="3" key="1">
    <citation type="submission" date="2022-11" db="UniProtKB">
        <authorList>
            <consortium name="WormBaseParasite"/>
        </authorList>
    </citation>
    <scope>IDENTIFICATION</scope>
</reference>
<dbReference type="WBParaSite" id="nRc.2.0.1.t48045-RA">
    <property type="protein sequence ID" value="nRc.2.0.1.t48045-RA"/>
    <property type="gene ID" value="nRc.2.0.1.g48045"/>
</dbReference>
<dbReference type="AlphaFoldDB" id="A0A915LA93"/>
<evidence type="ECO:0000256" key="1">
    <source>
        <dbReference type="SAM" id="MobiDB-lite"/>
    </source>
</evidence>
<proteinExistence type="predicted"/>
<name>A0A915LA93_ROMCU</name>
<feature type="compositionally biased region" description="Low complexity" evidence="1">
    <location>
        <begin position="22"/>
        <end position="35"/>
    </location>
</feature>
<evidence type="ECO:0000313" key="2">
    <source>
        <dbReference type="Proteomes" id="UP000887565"/>
    </source>
</evidence>
<accession>A0A915LA93</accession>
<dbReference type="Proteomes" id="UP000887565">
    <property type="component" value="Unplaced"/>
</dbReference>
<evidence type="ECO:0000313" key="3">
    <source>
        <dbReference type="WBParaSite" id="nRc.2.0.1.t48045-RA"/>
    </source>
</evidence>
<keyword evidence="2" id="KW-1185">Reference proteome</keyword>
<feature type="region of interest" description="Disordered" evidence="1">
    <location>
        <begin position="1"/>
        <end position="35"/>
    </location>
</feature>
<feature type="compositionally biased region" description="Low complexity" evidence="1">
    <location>
        <begin position="88"/>
        <end position="101"/>
    </location>
</feature>
<organism evidence="2 3">
    <name type="scientific">Romanomermis culicivorax</name>
    <name type="common">Nematode worm</name>
    <dbReference type="NCBI Taxonomy" id="13658"/>
    <lineage>
        <taxon>Eukaryota</taxon>
        <taxon>Metazoa</taxon>
        <taxon>Ecdysozoa</taxon>
        <taxon>Nematoda</taxon>
        <taxon>Enoplea</taxon>
        <taxon>Dorylaimia</taxon>
        <taxon>Mermithida</taxon>
        <taxon>Mermithoidea</taxon>
        <taxon>Mermithidae</taxon>
        <taxon>Romanomermis</taxon>
    </lineage>
</organism>
<sequence>MPPSGDARQFDEQDKIPHRMNLPQSGGSSEPSLQSLEPSHFHRYTRRLIPPIIITLKLIELATGVRFLKEAELSLKRSNEEKCPCLRQSSSSSPKVQSFPPSQRQLLGMHLLSDRHWNSMVSLHTPLLGGLGADAVAEPMAPADDGEDDA</sequence>
<feature type="region of interest" description="Disordered" evidence="1">
    <location>
        <begin position="79"/>
        <end position="101"/>
    </location>
</feature>
<feature type="compositionally biased region" description="Basic and acidic residues" evidence="1">
    <location>
        <begin position="8"/>
        <end position="17"/>
    </location>
</feature>
<protein>
    <submittedName>
        <fullName evidence="3">Uncharacterized protein</fullName>
    </submittedName>
</protein>